<evidence type="ECO:0000256" key="8">
    <source>
        <dbReference type="ARBA" id="ARBA00044648"/>
    </source>
</evidence>
<dbReference type="eggNOG" id="KOG0569">
    <property type="taxonomic scope" value="Eukaryota"/>
</dbReference>
<dbReference type="PANTHER" id="PTHR23503">
    <property type="entry name" value="SOLUTE CARRIER FAMILY 2"/>
    <property type="match status" value="1"/>
</dbReference>
<evidence type="ECO:0000256" key="12">
    <source>
        <dbReference type="ARBA" id="ARBA00044710"/>
    </source>
</evidence>
<dbReference type="GO" id="GO:0016020">
    <property type="term" value="C:membrane"/>
    <property type="evidence" value="ECO:0007669"/>
    <property type="project" value="UniProtKB-SubCell"/>
</dbReference>
<feature type="transmembrane region" description="Helical" evidence="14">
    <location>
        <begin position="419"/>
        <end position="439"/>
    </location>
</feature>
<dbReference type="InterPro" id="IPR003663">
    <property type="entry name" value="Sugar/inositol_transpt"/>
</dbReference>
<keyword evidence="4 14" id="KW-0812">Transmembrane</keyword>
<protein>
    <recommendedName>
        <fullName evidence="13">Hexose transporter 1</fullName>
    </recommendedName>
</protein>
<dbReference type="EMBL" id="DS028146">
    <property type="protein sequence ID" value="EEY60753.1"/>
    <property type="molecule type" value="Genomic_DNA"/>
</dbReference>
<dbReference type="OrthoDB" id="4540492at2759"/>
<dbReference type="Proteomes" id="UP000006643">
    <property type="component" value="Unassembled WGS sequence"/>
</dbReference>
<evidence type="ECO:0000256" key="14">
    <source>
        <dbReference type="SAM" id="Phobius"/>
    </source>
</evidence>
<keyword evidence="5 14" id="KW-1133">Transmembrane helix</keyword>
<dbReference type="InParanoid" id="D0NM32"/>
<name>D0NM32_PHYIT</name>
<evidence type="ECO:0000256" key="3">
    <source>
        <dbReference type="ARBA" id="ARBA00022448"/>
    </source>
</evidence>
<feature type="transmembrane region" description="Helical" evidence="14">
    <location>
        <begin position="390"/>
        <end position="413"/>
    </location>
</feature>
<comment type="subcellular location">
    <subcellularLocation>
        <location evidence="1">Membrane</location>
        <topology evidence="1">Multi-pass membrane protein</topology>
    </subcellularLocation>
</comment>
<evidence type="ECO:0000256" key="1">
    <source>
        <dbReference type="ARBA" id="ARBA00004141"/>
    </source>
</evidence>
<dbReference type="InterPro" id="IPR020846">
    <property type="entry name" value="MFS_dom"/>
</dbReference>
<dbReference type="SUPFAM" id="SSF103473">
    <property type="entry name" value="MFS general substrate transporter"/>
    <property type="match status" value="1"/>
</dbReference>
<evidence type="ECO:0000256" key="5">
    <source>
        <dbReference type="ARBA" id="ARBA00022989"/>
    </source>
</evidence>
<dbReference type="Gene3D" id="1.20.1250.20">
    <property type="entry name" value="MFS general substrate transporter like domains"/>
    <property type="match status" value="2"/>
</dbReference>
<evidence type="ECO:0000256" key="2">
    <source>
        <dbReference type="ARBA" id="ARBA00011738"/>
    </source>
</evidence>
<accession>D0NM32</accession>
<comment type="catalytic activity">
    <reaction evidence="9">
        <text>D-xylose(out) = D-xylose(in)</text>
        <dbReference type="Rhea" id="RHEA:78427"/>
        <dbReference type="ChEBI" id="CHEBI:53455"/>
    </reaction>
    <physiologicalReaction direction="left-to-right" evidence="9">
        <dbReference type="Rhea" id="RHEA:78428"/>
    </physiologicalReaction>
</comment>
<feature type="transmembrane region" description="Helical" evidence="14">
    <location>
        <begin position="328"/>
        <end position="349"/>
    </location>
</feature>
<dbReference type="InterPro" id="IPR005829">
    <property type="entry name" value="Sugar_transporter_CS"/>
</dbReference>
<dbReference type="PANTHER" id="PTHR23503:SF8">
    <property type="entry name" value="FACILITATED GLUCOSE TRANSPORTER PROTEIN 1"/>
    <property type="match status" value="1"/>
</dbReference>
<comment type="catalytic activity">
    <reaction evidence="12">
        <text>D-fructose(out) = D-fructose(in)</text>
        <dbReference type="Rhea" id="RHEA:60372"/>
        <dbReference type="ChEBI" id="CHEBI:37721"/>
    </reaction>
    <physiologicalReaction direction="left-to-right" evidence="12">
        <dbReference type="Rhea" id="RHEA:60373"/>
    </physiologicalReaction>
</comment>
<dbReference type="InterPro" id="IPR045263">
    <property type="entry name" value="GLUT"/>
</dbReference>
<evidence type="ECO:0000256" key="13">
    <source>
        <dbReference type="ARBA" id="ARBA00044780"/>
    </source>
</evidence>
<dbReference type="InterPro" id="IPR036259">
    <property type="entry name" value="MFS_trans_sf"/>
</dbReference>
<gene>
    <name evidence="16" type="ORF">PITG_13473</name>
</gene>
<dbReference type="PROSITE" id="PS50850">
    <property type="entry name" value="MFS"/>
    <property type="match status" value="1"/>
</dbReference>
<feature type="transmembrane region" description="Helical" evidence="14">
    <location>
        <begin position="185"/>
        <end position="207"/>
    </location>
</feature>
<dbReference type="PROSITE" id="PS00217">
    <property type="entry name" value="SUGAR_TRANSPORT_2"/>
    <property type="match status" value="1"/>
</dbReference>
<proteinExistence type="predicted"/>
<dbReference type="PRINTS" id="PR00171">
    <property type="entry name" value="SUGRTRNSPORT"/>
</dbReference>
<keyword evidence="3" id="KW-0813">Transport</keyword>
<dbReference type="KEGG" id="pif:PITG_13473"/>
<evidence type="ECO:0000256" key="6">
    <source>
        <dbReference type="ARBA" id="ARBA00023136"/>
    </source>
</evidence>
<evidence type="ECO:0000313" key="17">
    <source>
        <dbReference type="Proteomes" id="UP000006643"/>
    </source>
</evidence>
<evidence type="ECO:0000256" key="10">
    <source>
        <dbReference type="ARBA" id="ARBA00044662"/>
    </source>
</evidence>
<comment type="catalytic activity">
    <reaction evidence="10">
        <text>D-mannose(out) = D-mannose(in)</text>
        <dbReference type="Rhea" id="RHEA:78391"/>
        <dbReference type="ChEBI" id="CHEBI:4208"/>
    </reaction>
    <physiologicalReaction direction="left-to-right" evidence="10">
        <dbReference type="Rhea" id="RHEA:78392"/>
    </physiologicalReaction>
</comment>
<comment type="catalytic activity">
    <reaction evidence="7">
        <text>D-galactose(in) = D-galactose(out)</text>
        <dbReference type="Rhea" id="RHEA:34915"/>
        <dbReference type="ChEBI" id="CHEBI:4139"/>
    </reaction>
    <physiologicalReaction direction="right-to-left" evidence="7">
        <dbReference type="Rhea" id="RHEA:34917"/>
    </physiologicalReaction>
</comment>
<comment type="subunit">
    <text evidence="2">Homodimer.</text>
</comment>
<keyword evidence="6 14" id="KW-0472">Membrane</keyword>
<evidence type="ECO:0000313" key="16">
    <source>
        <dbReference type="EMBL" id="EEY60753.1"/>
    </source>
</evidence>
<organism evidence="16 17">
    <name type="scientific">Phytophthora infestans (strain T30-4)</name>
    <name type="common">Potato late blight agent</name>
    <dbReference type="NCBI Taxonomy" id="403677"/>
    <lineage>
        <taxon>Eukaryota</taxon>
        <taxon>Sar</taxon>
        <taxon>Stramenopiles</taxon>
        <taxon>Oomycota</taxon>
        <taxon>Peronosporomycetes</taxon>
        <taxon>Peronosporales</taxon>
        <taxon>Peronosporaceae</taxon>
        <taxon>Phytophthora</taxon>
    </lineage>
</organism>
<comment type="catalytic activity">
    <reaction evidence="8">
        <text>D-glucose(out) = D-glucose(in)</text>
        <dbReference type="Rhea" id="RHEA:60376"/>
        <dbReference type="ChEBI" id="CHEBI:4167"/>
    </reaction>
    <physiologicalReaction direction="left-to-right" evidence="8">
        <dbReference type="Rhea" id="RHEA:60377"/>
    </physiologicalReaction>
</comment>
<dbReference type="AlphaFoldDB" id="D0NM32"/>
<keyword evidence="17" id="KW-1185">Reference proteome</keyword>
<dbReference type="InterPro" id="IPR005828">
    <property type="entry name" value="MFS_sugar_transport-like"/>
</dbReference>
<feature type="transmembrane region" description="Helical" evidence="14">
    <location>
        <begin position="127"/>
        <end position="150"/>
    </location>
</feature>
<dbReference type="RefSeq" id="XP_002899699.1">
    <property type="nucleotide sequence ID" value="XM_002899653.1"/>
</dbReference>
<feature type="transmembrane region" description="Helical" evidence="14">
    <location>
        <begin position="355"/>
        <end position="378"/>
    </location>
</feature>
<dbReference type="HOGENOM" id="CLU_001265_30_5_1"/>
<comment type="catalytic activity">
    <reaction evidence="11">
        <text>D-glucosamine(out) = D-glucosamine(in)</text>
        <dbReference type="Rhea" id="RHEA:78423"/>
        <dbReference type="ChEBI" id="CHEBI:58723"/>
    </reaction>
    <physiologicalReaction direction="left-to-right" evidence="11">
        <dbReference type="Rhea" id="RHEA:78424"/>
    </physiologicalReaction>
</comment>
<evidence type="ECO:0000256" key="7">
    <source>
        <dbReference type="ARBA" id="ARBA00044637"/>
    </source>
</evidence>
<dbReference type="OMA" id="RRTFTGC"/>
<feature type="transmembrane region" description="Helical" evidence="14">
    <location>
        <begin position="213"/>
        <end position="236"/>
    </location>
</feature>
<dbReference type="STRING" id="403677.D0NM32"/>
<reference evidence="17" key="1">
    <citation type="journal article" date="2009" name="Nature">
        <title>Genome sequence and analysis of the Irish potato famine pathogen Phytophthora infestans.</title>
        <authorList>
            <consortium name="The Broad Institute Genome Sequencing Platform"/>
            <person name="Haas B.J."/>
            <person name="Kamoun S."/>
            <person name="Zody M.C."/>
            <person name="Jiang R.H."/>
            <person name="Handsaker R.E."/>
            <person name="Cano L.M."/>
            <person name="Grabherr M."/>
            <person name="Kodira C.D."/>
            <person name="Raffaele S."/>
            <person name="Torto-Alalibo T."/>
            <person name="Bozkurt T.O."/>
            <person name="Ah-Fong A.M."/>
            <person name="Alvarado L."/>
            <person name="Anderson V.L."/>
            <person name="Armstrong M.R."/>
            <person name="Avrova A."/>
            <person name="Baxter L."/>
            <person name="Beynon J."/>
            <person name="Boevink P.C."/>
            <person name="Bollmann S.R."/>
            <person name="Bos J.I."/>
            <person name="Bulone V."/>
            <person name="Cai G."/>
            <person name="Cakir C."/>
            <person name="Carrington J.C."/>
            <person name="Chawner M."/>
            <person name="Conti L."/>
            <person name="Costanzo S."/>
            <person name="Ewan R."/>
            <person name="Fahlgren N."/>
            <person name="Fischbach M.A."/>
            <person name="Fugelstad J."/>
            <person name="Gilroy E.M."/>
            <person name="Gnerre S."/>
            <person name="Green P.J."/>
            <person name="Grenville-Briggs L.J."/>
            <person name="Griffith J."/>
            <person name="Grunwald N.J."/>
            <person name="Horn K."/>
            <person name="Horner N.R."/>
            <person name="Hu C.H."/>
            <person name="Huitema E."/>
            <person name="Jeong D.H."/>
            <person name="Jones A.M."/>
            <person name="Jones J.D."/>
            <person name="Jones R.W."/>
            <person name="Karlsson E.K."/>
            <person name="Kunjeti S.G."/>
            <person name="Lamour K."/>
            <person name="Liu Z."/>
            <person name="Ma L."/>
            <person name="Maclean D."/>
            <person name="Chibucos M.C."/>
            <person name="McDonald H."/>
            <person name="McWalters J."/>
            <person name="Meijer H.J."/>
            <person name="Morgan W."/>
            <person name="Morris P.F."/>
            <person name="Munro C.A."/>
            <person name="O'Neill K."/>
            <person name="Ospina-Giraldo M."/>
            <person name="Pinzon A."/>
            <person name="Pritchard L."/>
            <person name="Ramsahoye B."/>
            <person name="Ren Q."/>
            <person name="Restrepo S."/>
            <person name="Roy S."/>
            <person name="Sadanandom A."/>
            <person name="Savidor A."/>
            <person name="Schornack S."/>
            <person name="Schwartz D.C."/>
            <person name="Schumann U.D."/>
            <person name="Schwessinger B."/>
            <person name="Seyer L."/>
            <person name="Sharpe T."/>
            <person name="Silvar C."/>
            <person name="Song J."/>
            <person name="Studholme D.J."/>
            <person name="Sykes S."/>
            <person name="Thines M."/>
            <person name="van de Vondervoort P.J."/>
            <person name="Phuntumart V."/>
            <person name="Wawra S."/>
            <person name="Weide R."/>
            <person name="Win J."/>
            <person name="Young C."/>
            <person name="Zhou S."/>
            <person name="Fry W."/>
            <person name="Meyers B.C."/>
            <person name="van West P."/>
            <person name="Ristaino J."/>
            <person name="Govers F."/>
            <person name="Birch P.R."/>
            <person name="Whisson S.C."/>
            <person name="Judelson H.S."/>
            <person name="Nusbaum C."/>
        </authorList>
    </citation>
    <scope>NUCLEOTIDE SEQUENCE [LARGE SCALE GENOMIC DNA]</scope>
    <source>
        <strain evidence="17">T30-4</strain>
    </source>
</reference>
<dbReference type="Pfam" id="PF00083">
    <property type="entry name" value="Sugar_tr"/>
    <property type="match status" value="2"/>
</dbReference>
<evidence type="ECO:0000256" key="11">
    <source>
        <dbReference type="ARBA" id="ARBA00044668"/>
    </source>
</evidence>
<dbReference type="VEuPathDB" id="FungiDB:PITG_13473"/>
<feature type="transmembrane region" description="Helical" evidence="14">
    <location>
        <begin position="42"/>
        <end position="60"/>
    </location>
</feature>
<dbReference type="GO" id="GO:0015149">
    <property type="term" value="F:hexose transmembrane transporter activity"/>
    <property type="evidence" value="ECO:0007669"/>
    <property type="project" value="TreeGrafter"/>
</dbReference>
<sequence length="468" mass="50681">MSKSVPASPVDLAYAESKTPEIHNTTLDPQDIETRLRVQPSYILYTSALLAFVLPLQYGWSTSQLNLHKFNNVEDCNARPVAEGTCIMFPGHTKFQWTIVVNAWIFGGMIGALFVGKFADRFGRKQVLIYNCGFIIAGAVVMAVVSNLWAFAAGRLLAGIASGATTGNVGGYINEISPPHLRSVLGAVLHSGITVGILLVATTFFYMDFEDGWRYIAAFPIVLAAIFLSFSPFLMVESPVWLLLKGRRADAEAMQSSTWSETGNEVVRSGKGVPLSELVAPALRRQFIIAIGAGLSNARVSTIIIDIVNMLPTLVSGFFAARFGNRRMLLCGIGGMFISAVGVTLSLSFNWSALSIMFIATYVGSFGVSLGPLMYVVIADVFPDYARATVSSIGVMVAWTANLIVGVGYPYISSAMNDLAYVPFAVMLAISFVFVFLLLPETSGKTNDEIQDEFRAIRHKKRRAAAGN</sequence>
<dbReference type="GeneID" id="9461893"/>
<feature type="domain" description="Major facilitator superfamily (MFS) profile" evidence="15">
    <location>
        <begin position="43"/>
        <end position="443"/>
    </location>
</feature>
<evidence type="ECO:0000256" key="9">
    <source>
        <dbReference type="ARBA" id="ARBA00044656"/>
    </source>
</evidence>
<feature type="transmembrane region" description="Helical" evidence="14">
    <location>
        <begin position="95"/>
        <end position="115"/>
    </location>
</feature>
<evidence type="ECO:0000259" key="15">
    <source>
        <dbReference type="PROSITE" id="PS50850"/>
    </source>
</evidence>
<evidence type="ECO:0000256" key="4">
    <source>
        <dbReference type="ARBA" id="ARBA00022692"/>
    </source>
</evidence>